<accession>A0A382EZJ8</accession>
<organism evidence="1">
    <name type="scientific">marine metagenome</name>
    <dbReference type="NCBI Taxonomy" id="408172"/>
    <lineage>
        <taxon>unclassified sequences</taxon>
        <taxon>metagenomes</taxon>
        <taxon>ecological metagenomes</taxon>
    </lineage>
</organism>
<dbReference type="AlphaFoldDB" id="A0A382EZJ8"/>
<feature type="non-terminal residue" evidence="1">
    <location>
        <position position="544"/>
    </location>
</feature>
<feature type="non-terminal residue" evidence="1">
    <location>
        <position position="1"/>
    </location>
</feature>
<name>A0A382EZJ8_9ZZZZ</name>
<evidence type="ECO:0000313" key="1">
    <source>
        <dbReference type="EMBL" id="SVB55383.1"/>
    </source>
</evidence>
<protein>
    <submittedName>
        <fullName evidence="1">Uncharacterized protein</fullName>
    </submittedName>
</protein>
<dbReference type="EMBL" id="UINC01046852">
    <property type="protein sequence ID" value="SVB55383.1"/>
    <property type="molecule type" value="Genomic_DNA"/>
</dbReference>
<sequence>KVGDTVWVYFTADEPIDPTTVNVKILGQAAALYRNKGNQTLSKYIVMDNNGAEGLIGFSISNYMDPAGNEGSPVSTVTNGSAITFDRTAPKITISGVNVMGGNVVPNYFNSTNTGIAITVPIDNDASIINSSLEIVAKVNGKDAGSLGKYTIASSDLGRDKTVAAQNNNDLGNFGEGTSITFYGLLADVAGNTTTSAESSIIIRVDKSAPKIGNKRIYSSSVDPTKAGLGDIVYVEFTASEKIDTVAATIGGQPIDGHEHLRDFTSRVWRRMTSADTEGLLSFSLAGGDAARNMSAATATVFDGSKVEFSSTGLKILLTRIASNSSYGDTLAKPGDEIAVEITTDLPLIVKDATISGQPAAVDDLGENKYLFSIAVADQDQVGLAQFAIDYTDQNAIPYDKLTAVTDNSYVRFYGTRPIFPEVAIAASGADPAIAGVNDEIQLTFRIEGARFDSSSLTIMNKPPQTITVLGQDTYQASYVLTENDPEGRIEFNITALDPAGASSSITATTNNSYVVFDQAPPADFTVGQVSTSGGTVVENEWNS</sequence>
<proteinExistence type="predicted"/>
<reference evidence="1" key="1">
    <citation type="submission" date="2018-05" db="EMBL/GenBank/DDBJ databases">
        <authorList>
            <person name="Lanie J.A."/>
            <person name="Ng W.-L."/>
            <person name="Kazmierczak K.M."/>
            <person name="Andrzejewski T.M."/>
            <person name="Davidsen T.M."/>
            <person name="Wayne K.J."/>
            <person name="Tettelin H."/>
            <person name="Glass J.I."/>
            <person name="Rusch D."/>
            <person name="Podicherti R."/>
            <person name="Tsui H.-C.T."/>
            <person name="Winkler M.E."/>
        </authorList>
    </citation>
    <scope>NUCLEOTIDE SEQUENCE</scope>
</reference>
<gene>
    <name evidence="1" type="ORF">METZ01_LOCUS208237</name>
</gene>